<comment type="caution">
    <text evidence="2">The sequence shown here is derived from an EMBL/GenBank/DDBJ whole genome shotgun (WGS) entry which is preliminary data.</text>
</comment>
<evidence type="ECO:0000313" key="3">
    <source>
        <dbReference type="Proteomes" id="UP001642540"/>
    </source>
</evidence>
<keyword evidence="3" id="KW-1185">Reference proteome</keyword>
<keyword evidence="1" id="KW-0472">Membrane</keyword>
<sequence length="595" mass="69121">MLPILIFFICIDDNQKEFYRLDFTSLYYSPFLQIPYQLLYSTNKTNSILEDPQIKSEPENITFICKFCNNSNRSESVEKLLSGKNYFTEISVTCLNTVSGEGCRSRMHETYLRITGDGKYFTYFNFESVRFKLEKIIKIQKASSAYKVIKTGSKLDEIIFSILIEGMPLPYNPQIWHYAKQFPAVGIIQDIAYAYTNLQTESESFNFLTCDGKLTVPRFKILLEPFNIHTWFVLLSCVVLTIVVMRVLEQNIFPKEEHISIVSILTSITAFHLNTAVDNRSWGNSQYLRRYLAIWLFASIILSNAYRGDHFSKILAPRKIDEKAHFSQIQNFVLYTKDDCVPSQGYLECSQFVMNFLVWLHTELGAKLFERFRTMLVGKNYHALSLTAFYNETFLMEQNFAVTSDRNIARLFLRLETTTVRDFLDVERMVGKCDGTAYVAEQKEILNGVKYFRRNCNPRMYSGRDALFLKTGIWYAQESGGYYMRNRLRYLSYSGIHQHWMQLIELSHNSFPTKSCNEDESDYTSLSMASNILVIFYAVVCGWGISVMGLTIEYAVSNNMKLRCDDIHLRAMQAHLSAIHEFKIIMSNDAIQYLN</sequence>
<accession>A0ABP1S8M3</accession>
<name>A0ABP1S8M3_9HEXA</name>
<feature type="transmembrane region" description="Helical" evidence="1">
    <location>
        <begin position="288"/>
        <end position="306"/>
    </location>
</feature>
<feature type="transmembrane region" description="Helical" evidence="1">
    <location>
        <begin position="532"/>
        <end position="552"/>
    </location>
</feature>
<evidence type="ECO:0000313" key="2">
    <source>
        <dbReference type="EMBL" id="CAL8145916.1"/>
    </source>
</evidence>
<dbReference type="Proteomes" id="UP001642540">
    <property type="component" value="Unassembled WGS sequence"/>
</dbReference>
<protein>
    <submittedName>
        <fullName evidence="2">Uncharacterized protein</fullName>
    </submittedName>
</protein>
<feature type="transmembrane region" description="Helical" evidence="1">
    <location>
        <begin position="259"/>
        <end position="276"/>
    </location>
</feature>
<dbReference type="EMBL" id="CAXLJM020000164">
    <property type="protein sequence ID" value="CAL8145916.1"/>
    <property type="molecule type" value="Genomic_DNA"/>
</dbReference>
<feature type="transmembrane region" description="Helical" evidence="1">
    <location>
        <begin position="228"/>
        <end position="247"/>
    </location>
</feature>
<organism evidence="2 3">
    <name type="scientific">Orchesella dallaii</name>
    <dbReference type="NCBI Taxonomy" id="48710"/>
    <lineage>
        <taxon>Eukaryota</taxon>
        <taxon>Metazoa</taxon>
        <taxon>Ecdysozoa</taxon>
        <taxon>Arthropoda</taxon>
        <taxon>Hexapoda</taxon>
        <taxon>Collembola</taxon>
        <taxon>Entomobryomorpha</taxon>
        <taxon>Entomobryoidea</taxon>
        <taxon>Orchesellidae</taxon>
        <taxon>Orchesellinae</taxon>
        <taxon>Orchesella</taxon>
    </lineage>
</organism>
<keyword evidence="1" id="KW-0812">Transmembrane</keyword>
<keyword evidence="1" id="KW-1133">Transmembrane helix</keyword>
<evidence type="ECO:0000256" key="1">
    <source>
        <dbReference type="SAM" id="Phobius"/>
    </source>
</evidence>
<gene>
    <name evidence="2" type="ORF">ODALV1_LOCUS30642</name>
</gene>
<proteinExistence type="predicted"/>
<reference evidence="2 3" key="1">
    <citation type="submission" date="2024-08" db="EMBL/GenBank/DDBJ databases">
        <authorList>
            <person name="Cucini C."/>
            <person name="Frati F."/>
        </authorList>
    </citation>
    <scope>NUCLEOTIDE SEQUENCE [LARGE SCALE GENOMIC DNA]</scope>
</reference>
<dbReference type="Gene3D" id="1.10.287.70">
    <property type="match status" value="1"/>
</dbReference>